<organism evidence="1 2">
    <name type="scientific">Piloderma croceum (strain F 1598)</name>
    <dbReference type="NCBI Taxonomy" id="765440"/>
    <lineage>
        <taxon>Eukaryota</taxon>
        <taxon>Fungi</taxon>
        <taxon>Dikarya</taxon>
        <taxon>Basidiomycota</taxon>
        <taxon>Agaricomycotina</taxon>
        <taxon>Agaricomycetes</taxon>
        <taxon>Agaricomycetidae</taxon>
        <taxon>Atheliales</taxon>
        <taxon>Atheliaceae</taxon>
        <taxon>Piloderma</taxon>
    </lineage>
</organism>
<reference evidence="2" key="2">
    <citation type="submission" date="2015-01" db="EMBL/GenBank/DDBJ databases">
        <title>Evolutionary Origins and Diversification of the Mycorrhizal Mutualists.</title>
        <authorList>
            <consortium name="DOE Joint Genome Institute"/>
            <consortium name="Mycorrhizal Genomics Consortium"/>
            <person name="Kohler A."/>
            <person name="Kuo A."/>
            <person name="Nagy L.G."/>
            <person name="Floudas D."/>
            <person name="Copeland A."/>
            <person name="Barry K.W."/>
            <person name="Cichocki N."/>
            <person name="Veneault-Fourrey C."/>
            <person name="LaButti K."/>
            <person name="Lindquist E.A."/>
            <person name="Lipzen A."/>
            <person name="Lundell T."/>
            <person name="Morin E."/>
            <person name="Murat C."/>
            <person name="Riley R."/>
            <person name="Ohm R."/>
            <person name="Sun H."/>
            <person name="Tunlid A."/>
            <person name="Henrissat B."/>
            <person name="Grigoriev I.V."/>
            <person name="Hibbett D.S."/>
            <person name="Martin F."/>
        </authorList>
    </citation>
    <scope>NUCLEOTIDE SEQUENCE [LARGE SCALE GENOMIC DNA]</scope>
    <source>
        <strain evidence="2">F 1598</strain>
    </source>
</reference>
<reference evidence="1 2" key="1">
    <citation type="submission" date="2014-04" db="EMBL/GenBank/DDBJ databases">
        <authorList>
            <consortium name="DOE Joint Genome Institute"/>
            <person name="Kuo A."/>
            <person name="Tarkka M."/>
            <person name="Buscot F."/>
            <person name="Kohler A."/>
            <person name="Nagy L.G."/>
            <person name="Floudas D."/>
            <person name="Copeland A."/>
            <person name="Barry K.W."/>
            <person name="Cichocki N."/>
            <person name="Veneault-Fourrey C."/>
            <person name="LaButti K."/>
            <person name="Lindquist E.A."/>
            <person name="Lipzen A."/>
            <person name="Lundell T."/>
            <person name="Morin E."/>
            <person name="Murat C."/>
            <person name="Sun H."/>
            <person name="Tunlid A."/>
            <person name="Henrissat B."/>
            <person name="Grigoriev I.V."/>
            <person name="Hibbett D.S."/>
            <person name="Martin F."/>
            <person name="Nordberg H.P."/>
            <person name="Cantor M.N."/>
            <person name="Hua S.X."/>
        </authorList>
    </citation>
    <scope>NUCLEOTIDE SEQUENCE [LARGE SCALE GENOMIC DNA]</scope>
    <source>
        <strain evidence="1 2">F 1598</strain>
    </source>
</reference>
<dbReference type="InterPro" id="IPR032675">
    <property type="entry name" value="LRR_dom_sf"/>
</dbReference>
<evidence type="ECO:0000313" key="2">
    <source>
        <dbReference type="Proteomes" id="UP000054166"/>
    </source>
</evidence>
<dbReference type="AlphaFoldDB" id="A0A0C3BUJ9"/>
<dbReference type="EMBL" id="KN833001">
    <property type="protein sequence ID" value="KIM81022.1"/>
    <property type="molecule type" value="Genomic_DNA"/>
</dbReference>
<dbReference type="Proteomes" id="UP000054166">
    <property type="component" value="Unassembled WGS sequence"/>
</dbReference>
<proteinExistence type="predicted"/>
<evidence type="ECO:0008006" key="3">
    <source>
        <dbReference type="Google" id="ProtNLM"/>
    </source>
</evidence>
<dbReference type="OrthoDB" id="2841072at2759"/>
<sequence>MHACLSIPEILTIICNQLVSNDELDVKNQDLASLTALARTSHIFSELALNALWYGLPNLAPLLLCMPSDLLDRQPGGGKRLFLRRSIVSTDWSRFDYHAKRVRSLGFLHRSEARQITPDSEVLRAIRLSRPLAQLCPNLRHLNWSYVGYNDVQALEHIYSLIGPEICRLFLEIGKLDLAETSLIRSIPVICPRITHLSICVYYRDHPEKSDHFREMIWETVCCYELVDFWSDLPVSQRALLHLAGMPALRKLALEVSGSDAFISLSLPQCPFPALRDLDLTGKMAPAFLEALPSCMIEAIRINSIPTIDDVDFMARFFQVLHERCSRQSLSRIGVYFGTNFMQPYHPGIDLADMLQPLLSFVNLQDITISIHHLFRLDNNFVEAAAKSWPRLRSLKLGIDGYDHRSMWGGRSNITLIGLASLARHCPDLTSLAIVIDATVVDHVLDIPVSNTKLDVLHLGNSIIENPTSVAACLSRIFPCLTSIYSYCFPPILAEQMYPDRWNEVARLINKSADVRKMERNKMDR</sequence>
<dbReference type="Gene3D" id="3.80.10.10">
    <property type="entry name" value="Ribonuclease Inhibitor"/>
    <property type="match status" value="1"/>
</dbReference>
<dbReference type="InParanoid" id="A0A0C3BUJ9"/>
<dbReference type="SUPFAM" id="SSF52047">
    <property type="entry name" value="RNI-like"/>
    <property type="match status" value="1"/>
</dbReference>
<protein>
    <recommendedName>
        <fullName evidence="3">F-box domain-containing protein</fullName>
    </recommendedName>
</protein>
<gene>
    <name evidence="1" type="ORF">PILCRDRAFT_89306</name>
</gene>
<keyword evidence="2" id="KW-1185">Reference proteome</keyword>
<name>A0A0C3BUJ9_PILCF</name>
<dbReference type="HOGENOM" id="CLU_021164_0_0_1"/>
<evidence type="ECO:0000313" key="1">
    <source>
        <dbReference type="EMBL" id="KIM81022.1"/>
    </source>
</evidence>
<dbReference type="STRING" id="765440.A0A0C3BUJ9"/>
<accession>A0A0C3BUJ9</accession>